<feature type="transmembrane region" description="Helical" evidence="2">
    <location>
        <begin position="105"/>
        <end position="126"/>
    </location>
</feature>
<dbReference type="Pfam" id="PF00622">
    <property type="entry name" value="SPRY"/>
    <property type="match status" value="1"/>
</dbReference>
<organism evidence="4 5">
    <name type="scientific">Gigaspora margarita</name>
    <dbReference type="NCBI Taxonomy" id="4874"/>
    <lineage>
        <taxon>Eukaryota</taxon>
        <taxon>Fungi</taxon>
        <taxon>Fungi incertae sedis</taxon>
        <taxon>Mucoromycota</taxon>
        <taxon>Glomeromycotina</taxon>
        <taxon>Glomeromycetes</taxon>
        <taxon>Diversisporales</taxon>
        <taxon>Gigasporaceae</taxon>
        <taxon>Gigaspora</taxon>
    </lineage>
</organism>
<evidence type="ECO:0000256" key="2">
    <source>
        <dbReference type="SAM" id="Phobius"/>
    </source>
</evidence>
<protein>
    <submittedName>
        <fullName evidence="4">SPRY-domain-containing protein</fullName>
    </submittedName>
</protein>
<dbReference type="Proteomes" id="UP000439903">
    <property type="component" value="Unassembled WGS sequence"/>
</dbReference>
<keyword evidence="5" id="KW-1185">Reference proteome</keyword>
<comment type="caution">
    <text evidence="4">The sequence shown here is derived from an EMBL/GenBank/DDBJ whole genome shotgun (WGS) entry which is preliminary data.</text>
</comment>
<evidence type="ECO:0000259" key="3">
    <source>
        <dbReference type="PROSITE" id="PS50188"/>
    </source>
</evidence>
<feature type="domain" description="B30.2/SPRY" evidence="3">
    <location>
        <begin position="185"/>
        <end position="393"/>
    </location>
</feature>
<proteinExistence type="predicted"/>
<accession>A0A8H4EHV3</accession>
<evidence type="ECO:0000256" key="1">
    <source>
        <dbReference type="SAM" id="MobiDB-lite"/>
    </source>
</evidence>
<reference evidence="4 5" key="1">
    <citation type="journal article" date="2019" name="Environ. Microbiol.">
        <title>At the nexus of three kingdoms: the genome of the mycorrhizal fungus Gigaspora margarita provides insights into plant, endobacterial and fungal interactions.</title>
        <authorList>
            <person name="Venice F."/>
            <person name="Ghignone S."/>
            <person name="Salvioli di Fossalunga A."/>
            <person name="Amselem J."/>
            <person name="Novero M."/>
            <person name="Xianan X."/>
            <person name="Sedzielewska Toro K."/>
            <person name="Morin E."/>
            <person name="Lipzen A."/>
            <person name="Grigoriev I.V."/>
            <person name="Henrissat B."/>
            <person name="Martin F.M."/>
            <person name="Bonfante P."/>
        </authorList>
    </citation>
    <scope>NUCLEOTIDE SEQUENCE [LARGE SCALE GENOMIC DNA]</scope>
    <source>
        <strain evidence="4 5">BEG34</strain>
    </source>
</reference>
<feature type="region of interest" description="Disordered" evidence="1">
    <location>
        <begin position="399"/>
        <end position="441"/>
    </location>
</feature>
<sequence length="441" mass="49776">MNLNDYITFLRNIKHLFIFCILVTTTPRYSIANCESDQSKQPLCGKRSGLRSTLKKKSRRKNKRSIIQNRQENENVTNVTTTTTKQVISDGINSGQNPICNSLCVLGIMVGVAIIIIVIGFGIFFTMRKRKKVGDKDIRSSKRMVPITQTIDDFTKIPSSPQFFESRLNDEAEAFAQEFPPQEEIPPSDHISYIQSLGGAKAWEWAPDENLLVQQFVSITNEGIIINFTKRMDCSVQTNYPFFIPQAEGDTLYEPPFEQPETMELRRGQMLHYFEITVLSNPDKRNTAIAIGLATKPYPYFRLPGWNIYSVGYHSNDGRKFNDTPSGSEYGPTWGEVGDTIGCGYNPDVGYVFFTKNGSFLGNAFTSIRHIWFPTIGANGPCIIETNFGDTERDFKYESARGYGPGGPLLISDRRRPRPSRSSSTRSIHAVESGSPRIRYD</sequence>
<dbReference type="Gene3D" id="2.60.120.920">
    <property type="match status" value="1"/>
</dbReference>
<evidence type="ECO:0000313" key="4">
    <source>
        <dbReference type="EMBL" id="KAF0486765.1"/>
    </source>
</evidence>
<keyword evidence="2" id="KW-0472">Membrane</keyword>
<dbReference type="EMBL" id="WTPW01000707">
    <property type="protein sequence ID" value="KAF0486765.1"/>
    <property type="molecule type" value="Genomic_DNA"/>
</dbReference>
<dbReference type="InterPro" id="IPR013320">
    <property type="entry name" value="ConA-like_dom_sf"/>
</dbReference>
<dbReference type="InterPro" id="IPR050618">
    <property type="entry name" value="Ubq-SigPath_Reg"/>
</dbReference>
<keyword evidence="2" id="KW-0812">Transmembrane</keyword>
<name>A0A8H4EHV3_GIGMA</name>
<evidence type="ECO:0000313" key="5">
    <source>
        <dbReference type="Proteomes" id="UP000439903"/>
    </source>
</evidence>
<keyword evidence="2" id="KW-1133">Transmembrane helix</keyword>
<gene>
    <name evidence="4" type="ORF">F8M41_022623</name>
</gene>
<dbReference type="OrthoDB" id="258495at2759"/>
<dbReference type="PANTHER" id="PTHR12864">
    <property type="entry name" value="RAN BINDING PROTEIN 9-RELATED"/>
    <property type="match status" value="1"/>
</dbReference>
<dbReference type="SMART" id="SM00449">
    <property type="entry name" value="SPRY"/>
    <property type="match status" value="1"/>
</dbReference>
<dbReference type="InterPro" id="IPR003877">
    <property type="entry name" value="SPRY_dom"/>
</dbReference>
<dbReference type="AlphaFoldDB" id="A0A8H4EHV3"/>
<dbReference type="PROSITE" id="PS50188">
    <property type="entry name" value="B302_SPRY"/>
    <property type="match status" value="1"/>
</dbReference>
<dbReference type="SUPFAM" id="SSF49899">
    <property type="entry name" value="Concanavalin A-like lectins/glucanases"/>
    <property type="match status" value="1"/>
</dbReference>
<dbReference type="InterPro" id="IPR043136">
    <property type="entry name" value="B30.2/SPRY_sf"/>
</dbReference>
<dbReference type="InterPro" id="IPR001870">
    <property type="entry name" value="B30.2/SPRY"/>
</dbReference>